<feature type="domain" description="Tubulin/FtsZ GTPase" evidence="7">
    <location>
        <begin position="17"/>
        <end position="209"/>
    </location>
</feature>
<dbReference type="PANTHER" id="PTHR30314:SF3">
    <property type="entry name" value="MITOCHONDRIAL DIVISION PROTEIN FSZA"/>
    <property type="match status" value="1"/>
</dbReference>
<dbReference type="Pfam" id="PF12327">
    <property type="entry name" value="FtsZ_C"/>
    <property type="match status" value="1"/>
</dbReference>
<evidence type="ECO:0000256" key="2">
    <source>
        <dbReference type="ARBA" id="ARBA00022741"/>
    </source>
</evidence>
<comment type="subunit">
    <text evidence="4">Homodimer. Polymerizes to form a dynamic ring structure in a strictly GTP-dependent manner. Interacts directly with several other division proteins.</text>
</comment>
<keyword evidence="2 4" id="KW-0547">Nucleotide-binding</keyword>
<dbReference type="GO" id="GO:0005525">
    <property type="term" value="F:GTP binding"/>
    <property type="evidence" value="ECO:0007669"/>
    <property type="project" value="UniProtKB-UniRule"/>
</dbReference>
<dbReference type="GO" id="GO:0043093">
    <property type="term" value="P:FtsZ-dependent cytokinesis"/>
    <property type="evidence" value="ECO:0007669"/>
    <property type="project" value="UniProtKB-UniRule"/>
</dbReference>
<proteinExistence type="inferred from homology"/>
<comment type="subcellular location">
    <subcellularLocation>
        <location evidence="4">Cytoplasm</location>
    </subcellularLocation>
    <text evidence="4">Assembles at midcell at the inner surface of the cytoplasmic membrane.</text>
</comment>
<keyword evidence="3 4" id="KW-0342">GTP-binding</keyword>
<evidence type="ECO:0000259" key="7">
    <source>
        <dbReference type="SMART" id="SM00864"/>
    </source>
</evidence>
<feature type="binding site" evidence="4">
    <location>
        <begin position="25"/>
        <end position="29"/>
    </location>
    <ligand>
        <name>GTP</name>
        <dbReference type="ChEBI" id="CHEBI:37565"/>
    </ligand>
</feature>
<dbReference type="PROSITE" id="PS01134">
    <property type="entry name" value="FTSZ_1"/>
    <property type="match status" value="1"/>
</dbReference>
<dbReference type="GO" id="GO:0000917">
    <property type="term" value="P:division septum assembly"/>
    <property type="evidence" value="ECO:0007669"/>
    <property type="project" value="UniProtKB-KW"/>
</dbReference>
<evidence type="ECO:0000313" key="10">
    <source>
        <dbReference type="Proteomes" id="UP000254572"/>
    </source>
</evidence>
<dbReference type="InterPro" id="IPR000158">
    <property type="entry name" value="Cell_div_FtsZ"/>
</dbReference>
<keyword evidence="4" id="KW-0963">Cytoplasm</keyword>
<dbReference type="Gene3D" id="3.30.1330.20">
    <property type="entry name" value="Tubulin/FtsZ, C-terminal domain"/>
    <property type="match status" value="1"/>
</dbReference>
<evidence type="ECO:0000256" key="3">
    <source>
        <dbReference type="ARBA" id="ARBA00023134"/>
    </source>
</evidence>
<dbReference type="PRINTS" id="PR00423">
    <property type="entry name" value="CELLDVISFTSZ"/>
</dbReference>
<comment type="similarity">
    <text evidence="1 4 6">Belongs to the FtsZ family.</text>
</comment>
<dbReference type="CDD" id="cd02201">
    <property type="entry name" value="FtsZ_type1"/>
    <property type="match status" value="1"/>
</dbReference>
<dbReference type="AlphaFoldDB" id="A0A381EB01"/>
<dbReference type="InterPro" id="IPR003008">
    <property type="entry name" value="Tubulin_FtsZ_GTPase"/>
</dbReference>
<dbReference type="Proteomes" id="UP000254572">
    <property type="component" value="Unassembled WGS sequence"/>
</dbReference>
<name>A0A381EB01_9GAMM</name>
<dbReference type="Gene3D" id="3.40.50.1440">
    <property type="entry name" value="Tubulin/FtsZ, GTPase domain"/>
    <property type="match status" value="1"/>
</dbReference>
<dbReference type="NCBIfam" id="TIGR00065">
    <property type="entry name" value="ftsZ"/>
    <property type="match status" value="1"/>
</dbReference>
<dbReference type="GO" id="GO:0032153">
    <property type="term" value="C:cell division site"/>
    <property type="evidence" value="ECO:0007669"/>
    <property type="project" value="UniProtKB-UniRule"/>
</dbReference>
<dbReference type="RefSeq" id="WP_115611959.1">
    <property type="nucleotide sequence ID" value="NZ_JBHLZC010000002.1"/>
</dbReference>
<evidence type="ECO:0000256" key="4">
    <source>
        <dbReference type="HAMAP-Rule" id="MF_00909"/>
    </source>
</evidence>
<evidence type="ECO:0000256" key="5">
    <source>
        <dbReference type="NCBIfam" id="TIGR00065"/>
    </source>
</evidence>
<feature type="binding site" evidence="4">
    <location>
        <begin position="112"/>
        <end position="114"/>
    </location>
    <ligand>
        <name>GTP</name>
        <dbReference type="ChEBI" id="CHEBI:37565"/>
    </ligand>
</feature>
<dbReference type="FunFam" id="3.40.50.1440:FF:000001">
    <property type="entry name" value="Cell division protein FtsZ"/>
    <property type="match status" value="1"/>
</dbReference>
<dbReference type="PROSITE" id="PS01135">
    <property type="entry name" value="FTSZ_2"/>
    <property type="match status" value="1"/>
</dbReference>
<dbReference type="GO" id="GO:0051258">
    <property type="term" value="P:protein polymerization"/>
    <property type="evidence" value="ECO:0007669"/>
    <property type="project" value="UniProtKB-UniRule"/>
</dbReference>
<keyword evidence="4 6" id="KW-0131">Cell cycle</keyword>
<dbReference type="GO" id="GO:0003924">
    <property type="term" value="F:GTPase activity"/>
    <property type="evidence" value="ECO:0007669"/>
    <property type="project" value="UniProtKB-UniRule"/>
</dbReference>
<dbReference type="InterPro" id="IPR008280">
    <property type="entry name" value="Tub_FtsZ_C"/>
</dbReference>
<dbReference type="InterPro" id="IPR018316">
    <property type="entry name" value="Tubulin/FtsZ_2-layer-sand-dom"/>
</dbReference>
<evidence type="ECO:0000256" key="1">
    <source>
        <dbReference type="ARBA" id="ARBA00009690"/>
    </source>
</evidence>
<feature type="binding site" evidence="4">
    <location>
        <position position="143"/>
    </location>
    <ligand>
        <name>GTP</name>
        <dbReference type="ChEBI" id="CHEBI:37565"/>
    </ligand>
</feature>
<dbReference type="SUPFAM" id="SSF52490">
    <property type="entry name" value="Tubulin nucleotide-binding domain-like"/>
    <property type="match status" value="1"/>
</dbReference>
<dbReference type="InterPro" id="IPR024757">
    <property type="entry name" value="FtsZ_C"/>
</dbReference>
<gene>
    <name evidence="4 9" type="primary">ftsZ</name>
    <name evidence="9" type="ORF">NCTC13294_01736</name>
</gene>
<dbReference type="HAMAP" id="MF_00909">
    <property type="entry name" value="FtsZ"/>
    <property type="match status" value="1"/>
</dbReference>
<reference evidence="9 10" key="1">
    <citation type="submission" date="2018-06" db="EMBL/GenBank/DDBJ databases">
        <authorList>
            <consortium name="Pathogen Informatics"/>
            <person name="Doyle S."/>
        </authorList>
    </citation>
    <scope>NUCLEOTIDE SEQUENCE [LARGE SCALE GENOMIC DNA]</scope>
    <source>
        <strain evidence="9 10">NCTC13294</strain>
    </source>
</reference>
<dbReference type="SUPFAM" id="SSF55307">
    <property type="entry name" value="Tubulin C-terminal domain-like"/>
    <property type="match status" value="1"/>
</dbReference>
<protein>
    <recommendedName>
        <fullName evidence="4 5">Cell division protein FtsZ</fullName>
    </recommendedName>
</protein>
<keyword evidence="4 6" id="KW-0717">Septation</keyword>
<sequence>MAFTIQMDETDNTSPVMIKVIGIGGGGCNALKQMMDFDLQGVELIVANTDKQVLQENPIQNKLQLGVKTTRGMGAGSKPEVGRQAAEEDRDKIRDALNGADMVFIAAGMGGGTGTGAAPVIANVARDMGILTVAIVTKPFTFEGVPRMRKAEAGIEVLKSEVDCLVVIPNDRITSVMGEDATLIGSFKAVDNVLRDAVYSIATIIQKLGVINTDLEDVKTIMSERGIAMMGSGEAKGEDRARAATERAISSPLLENIDLASARGLLVNVSASSSVKTAEYHMVGHVIYDIIDPEQVNLKIGLIVDDNMGDTLRVTVVATGIESSDDNGYFGDTFGTYANSNNSSGGSRNAGGYTDLSDLGFGVRANSDNNAYDDSADDRSDYRNDNDSGGFSLSKILRRRTH</sequence>
<evidence type="ECO:0000256" key="6">
    <source>
        <dbReference type="RuleBase" id="RU000631"/>
    </source>
</evidence>
<feature type="domain" description="Tubulin/FtsZ 2-layer sandwich" evidence="8">
    <location>
        <begin position="211"/>
        <end position="330"/>
    </location>
</feature>
<comment type="function">
    <text evidence="4 6">Essential cell division protein that forms a contractile ring structure (Z ring) at the future cell division site. The regulation of the ring assembly controls the timing and the location of cell division. One of the functions of the FtsZ ring is to recruit other cell division proteins to the septum to produce a new cell wall between the dividing cells. Binds GTP and shows GTPase activity.</text>
</comment>
<dbReference type="PANTHER" id="PTHR30314">
    <property type="entry name" value="CELL DIVISION PROTEIN FTSZ-RELATED"/>
    <property type="match status" value="1"/>
</dbReference>
<dbReference type="SMART" id="SM00864">
    <property type="entry name" value="Tubulin"/>
    <property type="match status" value="1"/>
</dbReference>
<feature type="binding site" evidence="4">
    <location>
        <position position="147"/>
    </location>
    <ligand>
        <name>GTP</name>
        <dbReference type="ChEBI" id="CHEBI:37565"/>
    </ligand>
</feature>
<dbReference type="Pfam" id="PF00091">
    <property type="entry name" value="Tubulin"/>
    <property type="match status" value="1"/>
</dbReference>
<dbReference type="EMBL" id="UFUW01000001">
    <property type="protein sequence ID" value="SUX24184.1"/>
    <property type="molecule type" value="Genomic_DNA"/>
</dbReference>
<dbReference type="GO" id="GO:0005737">
    <property type="term" value="C:cytoplasm"/>
    <property type="evidence" value="ECO:0007669"/>
    <property type="project" value="UniProtKB-SubCell"/>
</dbReference>
<dbReference type="InterPro" id="IPR037103">
    <property type="entry name" value="Tubulin/FtsZ-like_C"/>
</dbReference>
<dbReference type="OrthoDB" id="9813375at2"/>
<dbReference type="InterPro" id="IPR036525">
    <property type="entry name" value="Tubulin/FtsZ_GTPase_sf"/>
</dbReference>
<evidence type="ECO:0000313" key="9">
    <source>
        <dbReference type="EMBL" id="SUX24184.1"/>
    </source>
</evidence>
<dbReference type="SMART" id="SM00865">
    <property type="entry name" value="Tubulin_C"/>
    <property type="match status" value="1"/>
</dbReference>
<evidence type="ECO:0000259" key="8">
    <source>
        <dbReference type="SMART" id="SM00865"/>
    </source>
</evidence>
<dbReference type="InterPro" id="IPR045061">
    <property type="entry name" value="FtsZ/CetZ"/>
</dbReference>
<keyword evidence="4 6" id="KW-0132">Cell division</keyword>
<organism evidence="9 10">
    <name type="scientific">Cardiobacterium valvarum</name>
    <dbReference type="NCBI Taxonomy" id="194702"/>
    <lineage>
        <taxon>Bacteria</taxon>
        <taxon>Pseudomonadati</taxon>
        <taxon>Pseudomonadota</taxon>
        <taxon>Gammaproteobacteria</taxon>
        <taxon>Cardiobacteriales</taxon>
        <taxon>Cardiobacteriaceae</taxon>
        <taxon>Cardiobacterium</taxon>
    </lineage>
</organism>
<keyword evidence="10" id="KW-1185">Reference proteome</keyword>
<dbReference type="InterPro" id="IPR020805">
    <property type="entry name" value="Cell_div_FtsZ_CS"/>
</dbReference>
<feature type="binding site" evidence="4">
    <location>
        <position position="191"/>
    </location>
    <ligand>
        <name>GTP</name>
        <dbReference type="ChEBI" id="CHEBI:37565"/>
    </ligand>
</feature>
<accession>A0A381EB01</accession>